<dbReference type="RefSeq" id="WP_353641080.1">
    <property type="nucleotide sequence ID" value="NZ_CP159253.1"/>
</dbReference>
<gene>
    <name evidence="4" type="ORF">ABVK50_13470</name>
</gene>
<name>A0AAU8CYF7_9HYPH</name>
<accession>A0AAU8CYF7</accession>
<dbReference type="InterPro" id="IPR003723">
    <property type="entry name" value="Precorrin-6x_reduct"/>
</dbReference>
<dbReference type="EMBL" id="CP159253">
    <property type="protein sequence ID" value="XCG51415.1"/>
    <property type="molecule type" value="Genomic_DNA"/>
</dbReference>
<evidence type="ECO:0000256" key="2">
    <source>
        <dbReference type="ARBA" id="ARBA00022573"/>
    </source>
</evidence>
<dbReference type="AlphaFoldDB" id="A0AAU8CYF7"/>
<dbReference type="EC" id="1.3.1.106" evidence="4"/>
<evidence type="ECO:0000313" key="4">
    <source>
        <dbReference type="EMBL" id="XCG51415.1"/>
    </source>
</evidence>
<dbReference type="GO" id="GO:0009236">
    <property type="term" value="P:cobalamin biosynthetic process"/>
    <property type="evidence" value="ECO:0007669"/>
    <property type="project" value="UniProtKB-KW"/>
</dbReference>
<keyword evidence="3 4" id="KW-0560">Oxidoreductase</keyword>
<evidence type="ECO:0000256" key="1">
    <source>
        <dbReference type="ARBA" id="ARBA00004953"/>
    </source>
</evidence>
<dbReference type="NCBIfam" id="TIGR00715">
    <property type="entry name" value="precor6x_red"/>
    <property type="match status" value="1"/>
</dbReference>
<dbReference type="GO" id="GO:0016994">
    <property type="term" value="F:precorrin-6A reductase activity"/>
    <property type="evidence" value="ECO:0007669"/>
    <property type="project" value="InterPro"/>
</dbReference>
<organism evidence="4">
    <name type="scientific">Mesorhizobium sp. WSM2240</name>
    <dbReference type="NCBI Taxonomy" id="3228851"/>
    <lineage>
        <taxon>Bacteria</taxon>
        <taxon>Pseudomonadati</taxon>
        <taxon>Pseudomonadota</taxon>
        <taxon>Alphaproteobacteria</taxon>
        <taxon>Hyphomicrobiales</taxon>
        <taxon>Phyllobacteriaceae</taxon>
        <taxon>Mesorhizobium</taxon>
    </lineage>
</organism>
<protein>
    <submittedName>
        <fullName evidence="4">Cobalt-precorrin-6A reductase</fullName>
        <ecNumber evidence="4">1.3.1.106</ecNumber>
    </submittedName>
</protein>
<dbReference type="PANTHER" id="PTHR36925:SF1">
    <property type="entry name" value="COBALT-PRECORRIN-6A REDUCTASE"/>
    <property type="match status" value="1"/>
</dbReference>
<comment type="pathway">
    <text evidence="1">Cofactor biosynthesis; adenosylcobalamin biosynthesis.</text>
</comment>
<reference evidence="4" key="1">
    <citation type="submission" date="2024-06" db="EMBL/GenBank/DDBJ databases">
        <title>Mesorhizobium karijinii sp. nov., a symbiont of the iconic Swainsona formosa from arid Australia.</title>
        <authorList>
            <person name="Hill Y.J."/>
            <person name="Watkin E.L.J."/>
            <person name="O'Hara G.W."/>
            <person name="Terpolilli J."/>
            <person name="Tye M.L."/>
            <person name="Kohlmeier M.G."/>
        </authorList>
    </citation>
    <scope>NUCLEOTIDE SEQUENCE</scope>
    <source>
        <strain evidence="4">WSM2240</strain>
    </source>
</reference>
<dbReference type="PANTHER" id="PTHR36925">
    <property type="entry name" value="COBALT-PRECORRIN-6A REDUCTASE"/>
    <property type="match status" value="1"/>
</dbReference>
<dbReference type="Pfam" id="PF02571">
    <property type="entry name" value="CbiJ"/>
    <property type="match status" value="1"/>
</dbReference>
<keyword evidence="2" id="KW-0169">Cobalamin biosynthesis</keyword>
<dbReference type="NCBIfam" id="NF005968">
    <property type="entry name" value="PRK08057.1-2"/>
    <property type="match status" value="1"/>
</dbReference>
<evidence type="ECO:0000256" key="3">
    <source>
        <dbReference type="ARBA" id="ARBA00023002"/>
    </source>
</evidence>
<dbReference type="PROSITE" id="PS51014">
    <property type="entry name" value="COBK_CBIJ"/>
    <property type="match status" value="1"/>
</dbReference>
<proteinExistence type="predicted"/>
<sequence length="255" mass="27053">MTKKILILGGTTEARQLAGKLAERGEVEITLSLAGRTESPVAQRVPTRSGGFGGAKGLAAYLREQKIGLLIDATHPYAANISRNAAEAARLAGVPILALRRPAWEPVEGDRWTLVDDAAEAVRALGTTPRNVFLALGRQEIAEFAAAPQHAYIIRSVDPVEPPLDVPDATYILARGPFAEANELDLLRAHRIDAIVAKNSGGSATYGKIAAARKVGIEVILFSRPALPDVCSGASVGEVLAMIDHWLESAEKRGV</sequence>